<organism evidence="4 5">
    <name type="scientific">Neptuniibacter pectenicola</name>
    <dbReference type="NCBI Taxonomy" id="1806669"/>
    <lineage>
        <taxon>Bacteria</taxon>
        <taxon>Pseudomonadati</taxon>
        <taxon>Pseudomonadota</taxon>
        <taxon>Gammaproteobacteria</taxon>
        <taxon>Oceanospirillales</taxon>
        <taxon>Oceanospirillaceae</taxon>
        <taxon>Neptuniibacter</taxon>
    </lineage>
</organism>
<feature type="domain" description="Gamma-butyrobetaine hydroxylase-like N-terminal" evidence="3">
    <location>
        <begin position="10"/>
        <end position="93"/>
    </location>
</feature>
<dbReference type="PANTHER" id="PTHR35303">
    <property type="entry name" value="OS02G0197800 PROTEIN"/>
    <property type="match status" value="1"/>
</dbReference>
<dbReference type="EMBL" id="JBBMRA010000008">
    <property type="protein sequence ID" value="MEM5536773.1"/>
    <property type="molecule type" value="Genomic_DNA"/>
</dbReference>
<evidence type="ECO:0000256" key="2">
    <source>
        <dbReference type="ARBA" id="ARBA00023004"/>
    </source>
</evidence>
<dbReference type="InterPro" id="IPR010376">
    <property type="entry name" value="GBBH-like_N"/>
</dbReference>
<dbReference type="InterPro" id="IPR038492">
    <property type="entry name" value="GBBH-like_N_sf"/>
</dbReference>
<dbReference type="Gene3D" id="3.30.2020.30">
    <property type="match status" value="1"/>
</dbReference>
<proteinExistence type="predicted"/>
<evidence type="ECO:0000256" key="1">
    <source>
        <dbReference type="ARBA" id="ARBA00022723"/>
    </source>
</evidence>
<gene>
    <name evidence="4" type="ORF">WNY58_10260</name>
</gene>
<evidence type="ECO:0000313" key="4">
    <source>
        <dbReference type="EMBL" id="MEM5536773.1"/>
    </source>
</evidence>
<dbReference type="RefSeq" id="WP_067983968.1">
    <property type="nucleotide sequence ID" value="NZ_CAXBCE010000008.1"/>
</dbReference>
<sequence length="127" mass="14110">MSKAPLPTEIKLHKKSRTLELTYGDDRFELTAEYLRVHSPSAEVRGHGIGNGVLQTGKKLVGIKELIPTGNYALKIVFDDGHDSGLYTWDCLHDLAYNYDQYWETYLAKLKAAGESRDGGLIAIGRG</sequence>
<comment type="caution">
    <text evidence="4">The sequence shown here is derived from an EMBL/GenBank/DDBJ whole genome shotgun (WGS) entry which is preliminary data.</text>
</comment>
<dbReference type="Pfam" id="PF06155">
    <property type="entry name" value="GBBH-like_N"/>
    <property type="match status" value="1"/>
</dbReference>
<evidence type="ECO:0000313" key="5">
    <source>
        <dbReference type="Proteomes" id="UP001449225"/>
    </source>
</evidence>
<keyword evidence="5" id="KW-1185">Reference proteome</keyword>
<keyword evidence="2" id="KW-0408">Iron</keyword>
<dbReference type="Proteomes" id="UP001449225">
    <property type="component" value="Unassembled WGS sequence"/>
</dbReference>
<dbReference type="PANTHER" id="PTHR35303:SF5">
    <property type="entry name" value="OS02G0197800 PROTEIN"/>
    <property type="match status" value="1"/>
</dbReference>
<keyword evidence="1" id="KW-0479">Metal-binding</keyword>
<evidence type="ECO:0000259" key="3">
    <source>
        <dbReference type="Pfam" id="PF06155"/>
    </source>
</evidence>
<name>A0ABU9TSS5_9GAMM</name>
<protein>
    <submittedName>
        <fullName evidence="4">DUF971 domain-containing protein</fullName>
    </submittedName>
</protein>
<accession>A0ABU9TSS5</accession>
<reference evidence="4 5" key="1">
    <citation type="submission" date="2024-03" db="EMBL/GenBank/DDBJ databases">
        <title>Community enrichment and isolation of bacterial strains for fucoidan degradation.</title>
        <authorList>
            <person name="Sichert A."/>
        </authorList>
    </citation>
    <scope>NUCLEOTIDE SEQUENCE [LARGE SCALE GENOMIC DNA]</scope>
    <source>
        <strain evidence="4 5">AS76</strain>
    </source>
</reference>